<name>A0A090ZJJ6_PAEMA</name>
<dbReference type="OrthoDB" id="9809167at2"/>
<reference evidence="9 10" key="1">
    <citation type="submission" date="2014-04" db="EMBL/GenBank/DDBJ databases">
        <authorList>
            <person name="Bishop-Lilly K.A."/>
            <person name="Broomall S.M."/>
            <person name="Chain P.S."/>
            <person name="Chertkov O."/>
            <person name="Coyne S.R."/>
            <person name="Daligault H.E."/>
            <person name="Davenport K.W."/>
            <person name="Erkkila T."/>
            <person name="Frey K.G."/>
            <person name="Gibbons H.S."/>
            <person name="Gu W."/>
            <person name="Jaissle J."/>
            <person name="Johnson S.L."/>
            <person name="Koroleva G.I."/>
            <person name="Ladner J.T."/>
            <person name="Lo C.-C."/>
            <person name="Minogue T.D."/>
            <person name="Munk C."/>
            <person name="Palacios G.F."/>
            <person name="Redden C.L."/>
            <person name="Rosenzweig C.N."/>
            <person name="Scholz M.B."/>
            <person name="Teshima H."/>
            <person name="Xu Y."/>
        </authorList>
    </citation>
    <scope>NUCLEOTIDE SEQUENCE [LARGE SCALE GENOMIC DNA]</scope>
    <source>
        <strain evidence="9 10">8244</strain>
    </source>
</reference>
<feature type="transmembrane region" description="Helical" evidence="8">
    <location>
        <begin position="390"/>
        <end position="408"/>
    </location>
</feature>
<feature type="transmembrane region" description="Helical" evidence="8">
    <location>
        <begin position="414"/>
        <end position="431"/>
    </location>
</feature>
<keyword evidence="6 7" id="KW-0472">Membrane</keyword>
<dbReference type="InterPro" id="IPR001248">
    <property type="entry name" value="Pur-cyt_permease"/>
</dbReference>
<accession>A0A090ZJJ6</accession>
<dbReference type="PIRSF" id="PIRSF002744">
    <property type="entry name" value="Pur-cyt_permease"/>
    <property type="match status" value="1"/>
</dbReference>
<evidence type="ECO:0000313" key="9">
    <source>
        <dbReference type="EMBL" id="KFN10553.1"/>
    </source>
</evidence>
<dbReference type="EMBL" id="JMQA01000018">
    <property type="protein sequence ID" value="KFN10553.1"/>
    <property type="molecule type" value="Genomic_DNA"/>
</dbReference>
<keyword evidence="4 8" id="KW-0812">Transmembrane</keyword>
<keyword evidence="5 8" id="KW-1133">Transmembrane helix</keyword>
<evidence type="ECO:0000256" key="8">
    <source>
        <dbReference type="SAM" id="Phobius"/>
    </source>
</evidence>
<organism evidence="9 10">
    <name type="scientific">Paenibacillus macerans</name>
    <name type="common">Bacillus macerans</name>
    <dbReference type="NCBI Taxonomy" id="44252"/>
    <lineage>
        <taxon>Bacteria</taxon>
        <taxon>Bacillati</taxon>
        <taxon>Bacillota</taxon>
        <taxon>Bacilli</taxon>
        <taxon>Bacillales</taxon>
        <taxon>Paenibacillaceae</taxon>
        <taxon>Paenibacillus</taxon>
    </lineage>
</organism>
<dbReference type="HOGENOM" id="CLU_026016_3_2_9"/>
<evidence type="ECO:0000256" key="2">
    <source>
        <dbReference type="ARBA" id="ARBA00008974"/>
    </source>
</evidence>
<feature type="transmembrane region" description="Helical" evidence="8">
    <location>
        <begin position="48"/>
        <end position="70"/>
    </location>
</feature>
<keyword evidence="3 7" id="KW-0813">Transport</keyword>
<keyword evidence="10" id="KW-1185">Reference proteome</keyword>
<feature type="transmembrane region" description="Helical" evidence="8">
    <location>
        <begin position="133"/>
        <end position="150"/>
    </location>
</feature>
<dbReference type="Proteomes" id="UP000029278">
    <property type="component" value="Unassembled WGS sequence"/>
</dbReference>
<feature type="transmembrane region" description="Helical" evidence="8">
    <location>
        <begin position="349"/>
        <end position="370"/>
    </location>
</feature>
<feature type="transmembrane region" description="Helical" evidence="8">
    <location>
        <begin position="21"/>
        <end position="42"/>
    </location>
</feature>
<dbReference type="Gene3D" id="1.10.4160.10">
    <property type="entry name" value="Hydantoin permease"/>
    <property type="match status" value="1"/>
</dbReference>
<dbReference type="GO" id="GO:0005886">
    <property type="term" value="C:plasma membrane"/>
    <property type="evidence" value="ECO:0007669"/>
    <property type="project" value="TreeGrafter"/>
</dbReference>
<evidence type="ECO:0000256" key="4">
    <source>
        <dbReference type="ARBA" id="ARBA00022692"/>
    </source>
</evidence>
<evidence type="ECO:0000256" key="6">
    <source>
        <dbReference type="ARBA" id="ARBA00023136"/>
    </source>
</evidence>
<dbReference type="PATRIC" id="fig|44252.3.peg.1317"/>
<proteinExistence type="inferred from homology"/>
<feature type="transmembrane region" description="Helical" evidence="8">
    <location>
        <begin position="162"/>
        <end position="180"/>
    </location>
</feature>
<dbReference type="RefSeq" id="WP_036619923.1">
    <property type="nucleotide sequence ID" value="NZ_BGML01000011.1"/>
</dbReference>
<evidence type="ECO:0000256" key="5">
    <source>
        <dbReference type="ARBA" id="ARBA00022989"/>
    </source>
</evidence>
<feature type="transmembrane region" description="Helical" evidence="8">
    <location>
        <begin position="234"/>
        <end position="257"/>
    </location>
</feature>
<feature type="transmembrane region" description="Helical" evidence="8">
    <location>
        <begin position="321"/>
        <end position="343"/>
    </location>
</feature>
<comment type="similarity">
    <text evidence="2 7">Belongs to the purine-cytosine permease (2.A.39) family.</text>
</comment>
<feature type="transmembrane region" description="Helical" evidence="8">
    <location>
        <begin position="91"/>
        <end position="121"/>
    </location>
</feature>
<evidence type="ECO:0000256" key="3">
    <source>
        <dbReference type="ARBA" id="ARBA00022448"/>
    </source>
</evidence>
<dbReference type="STRING" id="44252.DJ90_861"/>
<gene>
    <name evidence="9" type="ORF">DJ90_861</name>
</gene>
<dbReference type="Pfam" id="PF02133">
    <property type="entry name" value="Transp_cyt_pur"/>
    <property type="match status" value="1"/>
</dbReference>
<dbReference type="PANTHER" id="PTHR31806:SF1">
    <property type="entry name" value="PURINE-CYTOSINE PERMEASE FCY2-RELATED"/>
    <property type="match status" value="1"/>
</dbReference>
<dbReference type="PANTHER" id="PTHR31806">
    <property type="entry name" value="PURINE-CYTOSINE PERMEASE FCY2-RELATED"/>
    <property type="match status" value="1"/>
</dbReference>
<evidence type="ECO:0000313" key="10">
    <source>
        <dbReference type="Proteomes" id="UP000029278"/>
    </source>
</evidence>
<evidence type="ECO:0000256" key="7">
    <source>
        <dbReference type="PIRNR" id="PIRNR002744"/>
    </source>
</evidence>
<dbReference type="GO" id="GO:0022857">
    <property type="term" value="F:transmembrane transporter activity"/>
    <property type="evidence" value="ECO:0007669"/>
    <property type="project" value="InterPro"/>
</dbReference>
<dbReference type="AlphaFoldDB" id="A0A090ZJJ6"/>
<feature type="transmembrane region" description="Helical" evidence="8">
    <location>
        <begin position="277"/>
        <end position="301"/>
    </location>
</feature>
<evidence type="ECO:0000256" key="1">
    <source>
        <dbReference type="ARBA" id="ARBA00004141"/>
    </source>
</evidence>
<comment type="subcellular location">
    <subcellularLocation>
        <location evidence="1">Membrane</location>
        <topology evidence="1">Multi-pass membrane protein</topology>
    </subcellularLocation>
</comment>
<sequence>MEKEQTIILQDGEKTGKPRDLFFMWFAANIGILGIVYGAIIVNFQLSFFQSILVALLGPLSFVLVGYASLSGRDSGAPTFVMSRAAFGFKGNFIPALVGWFGQVGWLSVNVTTGTLVLLSIFNEFGLNTSTPLKFIAWLIFAGLVLASVSFSQETLVKAQAFFTYIFGGLTIIVLAFLIPNTDWHHLFGLKSGSWISSFLPALMFVIIGTGLTWTKAASDYSRYQSRKNSSRSIILNVTAGAFIPLFLIIGTGVLLASKVDGLASAENPIELIGSVLPGWMTIIYLIAALGGITPMCFIGLKSSRLILASFNLKVKDSTAISIHAVLITIIPLYVLVVSNNFMGNFQTFLSYLGIGLAAWIAIYLIDYTFLRRRAGYSKSLLEDSSFNPFNAGGVIGWILGVSAALILKNFIESSYYIPITLLISGGYYYISIRAKIKQTSEVIYEKD</sequence>
<protein>
    <submittedName>
        <fullName evidence="9">Permease for cytosine/purine, uracil, thiamine, allantoin family protein</fullName>
    </submittedName>
</protein>
<feature type="transmembrane region" description="Helical" evidence="8">
    <location>
        <begin position="192"/>
        <end position="214"/>
    </location>
</feature>
<dbReference type="GeneID" id="77011615"/>
<comment type="caution">
    <text evidence="9">The sequence shown here is derived from an EMBL/GenBank/DDBJ whole genome shotgun (WGS) entry which is preliminary data.</text>
</comment>
<dbReference type="InterPro" id="IPR026030">
    <property type="entry name" value="Pur-cyt_permease_Fcy2/21/22"/>
</dbReference>